<accession>A0A7J7LE77</accession>
<evidence type="ECO:0000313" key="2">
    <source>
        <dbReference type="EMBL" id="KAF6140956.1"/>
    </source>
</evidence>
<feature type="non-terminal residue" evidence="2">
    <location>
        <position position="1"/>
    </location>
</feature>
<gene>
    <name evidence="2" type="ORF">GIB67_030167</name>
</gene>
<keyword evidence="1" id="KW-1133">Transmembrane helix</keyword>
<protein>
    <submittedName>
        <fullName evidence="2">Uncharacterized protein</fullName>
    </submittedName>
</protein>
<keyword evidence="1" id="KW-0472">Membrane</keyword>
<evidence type="ECO:0000313" key="3">
    <source>
        <dbReference type="Proteomes" id="UP000541444"/>
    </source>
</evidence>
<keyword evidence="1" id="KW-0812">Transmembrane</keyword>
<evidence type="ECO:0000256" key="1">
    <source>
        <dbReference type="SAM" id="Phobius"/>
    </source>
</evidence>
<name>A0A7J7LE77_9MAGN</name>
<dbReference type="AlphaFoldDB" id="A0A7J7LE77"/>
<reference evidence="2 3" key="1">
    <citation type="journal article" date="2020" name="IScience">
        <title>Genome Sequencing of the Endangered Kingdonia uniflora (Circaeasteraceae, Ranunculales) Reveals Potential Mechanisms of Evolutionary Specialization.</title>
        <authorList>
            <person name="Sun Y."/>
            <person name="Deng T."/>
            <person name="Zhang A."/>
            <person name="Moore M.J."/>
            <person name="Landis J.B."/>
            <person name="Lin N."/>
            <person name="Zhang H."/>
            <person name="Zhang X."/>
            <person name="Huang J."/>
            <person name="Zhang X."/>
            <person name="Sun H."/>
            <person name="Wang H."/>
        </authorList>
    </citation>
    <scope>NUCLEOTIDE SEQUENCE [LARGE SCALE GENOMIC DNA]</scope>
    <source>
        <strain evidence="2">TB1705</strain>
        <tissue evidence="2">Leaf</tissue>
    </source>
</reference>
<comment type="caution">
    <text evidence="2">The sequence shown here is derived from an EMBL/GenBank/DDBJ whole genome shotgun (WGS) entry which is preliminary data.</text>
</comment>
<dbReference type="Proteomes" id="UP000541444">
    <property type="component" value="Unassembled WGS sequence"/>
</dbReference>
<dbReference type="EMBL" id="JACGCM010002345">
    <property type="protein sequence ID" value="KAF6140956.1"/>
    <property type="molecule type" value="Genomic_DNA"/>
</dbReference>
<organism evidence="2 3">
    <name type="scientific">Kingdonia uniflora</name>
    <dbReference type="NCBI Taxonomy" id="39325"/>
    <lineage>
        <taxon>Eukaryota</taxon>
        <taxon>Viridiplantae</taxon>
        <taxon>Streptophyta</taxon>
        <taxon>Embryophyta</taxon>
        <taxon>Tracheophyta</taxon>
        <taxon>Spermatophyta</taxon>
        <taxon>Magnoliopsida</taxon>
        <taxon>Ranunculales</taxon>
        <taxon>Circaeasteraceae</taxon>
        <taxon>Kingdonia</taxon>
    </lineage>
</organism>
<feature type="transmembrane region" description="Helical" evidence="1">
    <location>
        <begin position="12"/>
        <end position="31"/>
    </location>
</feature>
<keyword evidence="3" id="KW-1185">Reference proteome</keyword>
<sequence length="62" mass="7148">MTGGHCSSMLGLFAILFGRWLSYLCGVRIVYHSLLQPGGYTMCVLAMRRLWCFDPWDLFAVW</sequence>
<proteinExistence type="predicted"/>